<evidence type="ECO:0000313" key="2">
    <source>
        <dbReference type="EMBL" id="GAA0942280.1"/>
    </source>
</evidence>
<protein>
    <recommendedName>
        <fullName evidence="1">AAA domain-containing protein</fullName>
    </recommendedName>
</protein>
<dbReference type="Proteomes" id="UP001500665">
    <property type="component" value="Unassembled WGS sequence"/>
</dbReference>
<evidence type="ECO:0000313" key="3">
    <source>
        <dbReference type="Proteomes" id="UP001500665"/>
    </source>
</evidence>
<organism evidence="2 3">
    <name type="scientific">Actinocorallia libanotica</name>
    <dbReference type="NCBI Taxonomy" id="46162"/>
    <lineage>
        <taxon>Bacteria</taxon>
        <taxon>Bacillati</taxon>
        <taxon>Actinomycetota</taxon>
        <taxon>Actinomycetes</taxon>
        <taxon>Streptosporangiales</taxon>
        <taxon>Thermomonosporaceae</taxon>
        <taxon>Actinocorallia</taxon>
    </lineage>
</organism>
<dbReference type="InterPro" id="IPR027417">
    <property type="entry name" value="P-loop_NTPase"/>
</dbReference>
<dbReference type="InterPro" id="IPR025669">
    <property type="entry name" value="AAA_dom"/>
</dbReference>
<dbReference type="Gene3D" id="3.40.50.300">
    <property type="entry name" value="P-loop containing nucleotide triphosphate hydrolases"/>
    <property type="match status" value="1"/>
</dbReference>
<proteinExistence type="predicted"/>
<name>A0ABN1QGJ9_9ACTN</name>
<reference evidence="2 3" key="1">
    <citation type="journal article" date="2019" name="Int. J. Syst. Evol. Microbiol.">
        <title>The Global Catalogue of Microorganisms (GCM) 10K type strain sequencing project: providing services to taxonomists for standard genome sequencing and annotation.</title>
        <authorList>
            <consortium name="The Broad Institute Genomics Platform"/>
            <consortium name="The Broad Institute Genome Sequencing Center for Infectious Disease"/>
            <person name="Wu L."/>
            <person name="Ma J."/>
        </authorList>
    </citation>
    <scope>NUCLEOTIDE SEQUENCE [LARGE SCALE GENOMIC DNA]</scope>
    <source>
        <strain evidence="2 3">JCM 10696</strain>
    </source>
</reference>
<dbReference type="InterPro" id="IPR050625">
    <property type="entry name" value="ParA/MinD_ATPase"/>
</dbReference>
<dbReference type="RefSeq" id="WP_344237843.1">
    <property type="nucleotide sequence ID" value="NZ_BAAAHH010000003.1"/>
</dbReference>
<keyword evidence="3" id="KW-1185">Reference proteome</keyword>
<accession>A0ABN1QGJ9</accession>
<dbReference type="EMBL" id="BAAAHH010000003">
    <property type="protein sequence ID" value="GAA0942280.1"/>
    <property type="molecule type" value="Genomic_DNA"/>
</dbReference>
<feature type="domain" description="AAA" evidence="1">
    <location>
        <begin position="135"/>
        <end position="294"/>
    </location>
</feature>
<dbReference type="PANTHER" id="PTHR43384:SF13">
    <property type="entry name" value="SLR0110 PROTEIN"/>
    <property type="match status" value="1"/>
</dbReference>
<evidence type="ECO:0000259" key="1">
    <source>
        <dbReference type="Pfam" id="PF13614"/>
    </source>
</evidence>
<sequence>MPVICEPDDSAARRLAAGFREHAHVVRTLRAVDERLAADPEELVVIIGPSVELTGAITFAAARRADHPHVGVVLVRERVDVAVMGEAMRAGVREVVPDRDFQALMDACRRCWEVSRGIQRAGRAEAAPSPGRDGRIVVLFAAKGGCGKTVLATNLGVALAEREGLQVCLVDLDLAFGDVAITLRLSPQRTIVHAVPMAGRMDETGVQSLLVRHETGLATVLAPVSPGESEQISGPLVTELLGMLKRSFDVVIVDTPSQLSEHVLAAMDVADRHLLPVVPEVTALKGLRVTLDMLDLLGYPAGARSFLLNRADIKAGLSVADVEKVVGAPATVLLPHSQDVPASVNRGVPLVRQDPGHAFSQAVGRVALAVTEGNEAVRGAARRGFFRRSKAGRG</sequence>
<dbReference type="SUPFAM" id="SSF52540">
    <property type="entry name" value="P-loop containing nucleoside triphosphate hydrolases"/>
    <property type="match status" value="1"/>
</dbReference>
<dbReference type="PANTHER" id="PTHR43384">
    <property type="entry name" value="SEPTUM SITE-DETERMINING PROTEIN MIND HOMOLOG, CHLOROPLASTIC-RELATED"/>
    <property type="match status" value="1"/>
</dbReference>
<dbReference type="Pfam" id="PF13614">
    <property type="entry name" value="AAA_31"/>
    <property type="match status" value="1"/>
</dbReference>
<gene>
    <name evidence="2" type="ORF">GCM10009550_13380</name>
</gene>
<comment type="caution">
    <text evidence="2">The sequence shown here is derived from an EMBL/GenBank/DDBJ whole genome shotgun (WGS) entry which is preliminary data.</text>
</comment>